<evidence type="ECO:0000256" key="1">
    <source>
        <dbReference type="SAM" id="Phobius"/>
    </source>
</evidence>
<feature type="domain" description="ABC-type uncharacterised transport system" evidence="2">
    <location>
        <begin position="208"/>
        <end position="416"/>
    </location>
</feature>
<dbReference type="Proteomes" id="UP000095485">
    <property type="component" value="Unassembled WGS sequence"/>
</dbReference>
<name>A0A174UTX1_9FIRM</name>
<evidence type="ECO:0000259" key="2">
    <source>
        <dbReference type="Pfam" id="PF09822"/>
    </source>
</evidence>
<feature type="transmembrane region" description="Helical" evidence="1">
    <location>
        <begin position="444"/>
        <end position="465"/>
    </location>
</feature>
<dbReference type="EMBL" id="CZAY01000034">
    <property type="protein sequence ID" value="CUQ23477.1"/>
    <property type="molecule type" value="Genomic_DNA"/>
</dbReference>
<dbReference type="InterPro" id="IPR055396">
    <property type="entry name" value="DUF7088"/>
</dbReference>
<dbReference type="Pfam" id="PF23357">
    <property type="entry name" value="DUF7088"/>
    <property type="match status" value="1"/>
</dbReference>
<dbReference type="STRING" id="88431.ERS852423_02525"/>
<keyword evidence="1" id="KW-0812">Transmembrane</keyword>
<organism evidence="4 5">
    <name type="scientific">Dorea longicatena</name>
    <dbReference type="NCBI Taxonomy" id="88431"/>
    <lineage>
        <taxon>Bacteria</taxon>
        <taxon>Bacillati</taxon>
        <taxon>Bacillota</taxon>
        <taxon>Clostridia</taxon>
        <taxon>Lachnospirales</taxon>
        <taxon>Lachnospiraceae</taxon>
        <taxon>Dorea</taxon>
    </lineage>
</organism>
<dbReference type="GeneID" id="96230495"/>
<dbReference type="Pfam" id="PF09822">
    <property type="entry name" value="ABC_transp_aux"/>
    <property type="match status" value="1"/>
</dbReference>
<evidence type="ECO:0000313" key="5">
    <source>
        <dbReference type="Proteomes" id="UP000095485"/>
    </source>
</evidence>
<protein>
    <submittedName>
        <fullName evidence="4">Gliding-associated putative ABC transporter substrate-binding component GldG</fullName>
    </submittedName>
</protein>
<keyword evidence="1" id="KW-0472">Membrane</keyword>
<dbReference type="OrthoDB" id="9766228at2"/>
<feature type="transmembrane region" description="Helical" evidence="1">
    <location>
        <begin position="21"/>
        <end position="41"/>
    </location>
</feature>
<dbReference type="AlphaFoldDB" id="A0A174UTX1"/>
<reference evidence="4 5" key="1">
    <citation type="submission" date="2015-09" db="EMBL/GenBank/DDBJ databases">
        <authorList>
            <consortium name="Pathogen Informatics"/>
        </authorList>
    </citation>
    <scope>NUCLEOTIDE SEQUENCE [LARGE SCALE GENOMIC DNA]</scope>
    <source>
        <strain evidence="4 5">2789STDY5834914</strain>
    </source>
</reference>
<evidence type="ECO:0000259" key="3">
    <source>
        <dbReference type="Pfam" id="PF23357"/>
    </source>
</evidence>
<sequence>MLEKIKKSFRSASSKNGSYSVGMIALVICMVIVVNLIAGQLPENVKSIDISDNNIYGVSKTSKKVLNKLDKKVTFKIYAEKESTDTRIKSFIKKYTALSDKISVTWIDPVLHPAALTKAGVEKDTIVISCKDTGKTKSVSFDDILVSDSYSYYTTGSSSASEFDGEGQFTSAINSVTSEQTEKMYYTTGHGEAAFSDSVTKLFSKNNLTTDEVNLMMTGEIPDDCDLLFMDAPSKDISDDEKTLLLNYLKKGGKVFIILGDPEDETPNLDEVLKEYGMQEADGYIADMQRSYQGNYYYIFPEITATDDLANNLESEMVLMINAHGLTTTDPARDTITTTAFMQTSDNSYAVTEDKQEEGTYTLGAVATEQITSDDSSDSSSSPTSRLTVISSESMINSQITDTYTTLENLDLFMNAVTANFDKTKNIAIKAKSLEVSNNTMQHAGIISILTIFGIPLVILIYGFMRWWKRRKV</sequence>
<gene>
    <name evidence="4" type="ORF">ERS852526_03224</name>
</gene>
<proteinExistence type="predicted"/>
<keyword evidence="1" id="KW-1133">Transmembrane helix</keyword>
<accession>A0A174UTX1</accession>
<dbReference type="RefSeq" id="WP_055284878.1">
    <property type="nucleotide sequence ID" value="NZ_CZAY01000034.1"/>
</dbReference>
<dbReference type="InterPro" id="IPR019196">
    <property type="entry name" value="ABC_transp_unknown"/>
</dbReference>
<evidence type="ECO:0000313" key="4">
    <source>
        <dbReference type="EMBL" id="CUQ23477.1"/>
    </source>
</evidence>
<feature type="domain" description="DUF7088" evidence="3">
    <location>
        <begin position="53"/>
        <end position="141"/>
    </location>
</feature>